<organism evidence="2 3">
    <name type="scientific">Aureobasidium pullulans</name>
    <name type="common">Black yeast</name>
    <name type="synonym">Pullularia pullulans</name>
    <dbReference type="NCBI Taxonomy" id="5580"/>
    <lineage>
        <taxon>Eukaryota</taxon>
        <taxon>Fungi</taxon>
        <taxon>Dikarya</taxon>
        <taxon>Ascomycota</taxon>
        <taxon>Pezizomycotina</taxon>
        <taxon>Dothideomycetes</taxon>
        <taxon>Dothideomycetidae</taxon>
        <taxon>Dothideales</taxon>
        <taxon>Saccotheciaceae</taxon>
        <taxon>Aureobasidium</taxon>
    </lineage>
</organism>
<evidence type="ECO:0000313" key="3">
    <source>
        <dbReference type="Proteomes" id="UP000308724"/>
    </source>
</evidence>
<reference evidence="2 3" key="1">
    <citation type="submission" date="2018-10" db="EMBL/GenBank/DDBJ databases">
        <title>Fifty Aureobasidium pullulans genomes reveal a recombining polyextremotolerant generalist.</title>
        <authorList>
            <person name="Gostincar C."/>
            <person name="Turk M."/>
            <person name="Zajc J."/>
            <person name="Gunde-Cimerman N."/>
        </authorList>
    </citation>
    <scope>NUCLEOTIDE SEQUENCE [LARGE SCALE GENOMIC DNA]</scope>
    <source>
        <strain evidence="2 3">EXF-1645</strain>
    </source>
</reference>
<dbReference type="AlphaFoldDB" id="A0A4V4LD85"/>
<protein>
    <submittedName>
        <fullName evidence="2">Uncharacterized protein</fullName>
    </submittedName>
</protein>
<comment type="caution">
    <text evidence="2">The sequence shown here is derived from an EMBL/GenBank/DDBJ whole genome shotgun (WGS) entry which is preliminary data.</text>
</comment>
<feature type="compositionally biased region" description="Polar residues" evidence="1">
    <location>
        <begin position="84"/>
        <end position="112"/>
    </location>
</feature>
<sequence>MPGCGNWDQKELDSASRLSTSTSTTFLGDPNKNCKHQHRKVHWCHYCQRGRHGSIYHRRAERRKRELFHSVHLSKSCHHAHANPGQTMATHGQDSQSTAPSDRPTVQNNSLLDTPFERRIDKRMAAYSNKFSAPGIISYPTDVDTDVLTRGICSELRVVNYYKDRQHIDIKSARNLESVESFIDDMEARAMIGDLLSSLFHRICVCFFLWLLYKQEHGKKSKEQGEGVETGKREPRKKAQENGRPRTADDTSNRSCYEQRLVSRRPSSSKEKSETSARTDVWVSPDRMGSLTSHFDIHLKLQTKFTRLWASSIITDPRTGDMSPLETDSREKTKGRSLLASATSAVDDLRLTTFTLNSKQLRIVELALPILELRVGKKEMLFWTDDNLWKFVANFPGSSAVTNTSNQGQSTSQALPSSLEVGAEELPLRSNNPMLAAPKHMSPQRPKSTKVQAPKDPPLE</sequence>
<gene>
    <name evidence="2" type="ORF">D6C78_09719</name>
</gene>
<feature type="region of interest" description="Disordered" evidence="1">
    <location>
        <begin position="221"/>
        <end position="279"/>
    </location>
</feature>
<evidence type="ECO:0000256" key="1">
    <source>
        <dbReference type="SAM" id="MobiDB-lite"/>
    </source>
</evidence>
<evidence type="ECO:0000313" key="2">
    <source>
        <dbReference type="EMBL" id="TIA30247.1"/>
    </source>
</evidence>
<accession>A0A4V4LD85</accession>
<name>A0A4V4LD85_AURPU</name>
<feature type="compositionally biased region" description="Basic and acidic residues" evidence="1">
    <location>
        <begin position="268"/>
        <end position="277"/>
    </location>
</feature>
<dbReference type="EMBL" id="QZBZ01000368">
    <property type="protein sequence ID" value="TIA30247.1"/>
    <property type="molecule type" value="Genomic_DNA"/>
</dbReference>
<feature type="region of interest" description="Disordered" evidence="1">
    <location>
        <begin position="1"/>
        <end position="34"/>
    </location>
</feature>
<proteinExistence type="predicted"/>
<feature type="region of interest" description="Disordered" evidence="1">
    <location>
        <begin position="401"/>
        <end position="460"/>
    </location>
</feature>
<feature type="compositionally biased region" description="Polar residues" evidence="1">
    <location>
        <begin position="401"/>
        <end position="416"/>
    </location>
</feature>
<feature type="compositionally biased region" description="Basic and acidic residues" evidence="1">
    <location>
        <begin position="221"/>
        <end position="252"/>
    </location>
</feature>
<feature type="region of interest" description="Disordered" evidence="1">
    <location>
        <begin position="78"/>
        <end position="113"/>
    </location>
</feature>
<dbReference type="Proteomes" id="UP000308724">
    <property type="component" value="Unassembled WGS sequence"/>
</dbReference>